<keyword evidence="1" id="KW-0175">Coiled coil</keyword>
<feature type="region of interest" description="Disordered" evidence="2">
    <location>
        <begin position="221"/>
        <end position="244"/>
    </location>
</feature>
<feature type="non-terminal residue" evidence="3">
    <location>
        <position position="1"/>
    </location>
</feature>
<organism evidence="3 4">
    <name type="scientific">Plasmodium coatneyi</name>
    <dbReference type="NCBI Taxonomy" id="208452"/>
    <lineage>
        <taxon>Eukaryota</taxon>
        <taxon>Sar</taxon>
        <taxon>Alveolata</taxon>
        <taxon>Apicomplexa</taxon>
        <taxon>Aconoidasida</taxon>
        <taxon>Haemosporida</taxon>
        <taxon>Plasmodiidae</taxon>
        <taxon>Plasmodium</taxon>
    </lineage>
</organism>
<evidence type="ECO:0000313" key="3">
    <source>
        <dbReference type="EMBL" id="ANQ05998.1"/>
    </source>
</evidence>
<protein>
    <submittedName>
        <fullName evidence="3">KIR protein</fullName>
    </submittedName>
</protein>
<proteinExistence type="predicted"/>
<accession>A0A1B1DT83</accession>
<feature type="compositionally biased region" description="Polar residues" evidence="2">
    <location>
        <begin position="294"/>
        <end position="335"/>
    </location>
</feature>
<evidence type="ECO:0000256" key="1">
    <source>
        <dbReference type="SAM" id="Coils"/>
    </source>
</evidence>
<feature type="coiled-coil region" evidence="1">
    <location>
        <begin position="599"/>
        <end position="633"/>
    </location>
</feature>
<gene>
    <name evidence="3" type="ORF">PCOAH_00002920</name>
</gene>
<feature type="region of interest" description="Disordered" evidence="2">
    <location>
        <begin position="1021"/>
        <end position="1041"/>
    </location>
</feature>
<feature type="compositionally biased region" description="Low complexity" evidence="2">
    <location>
        <begin position="2231"/>
        <end position="2246"/>
    </location>
</feature>
<evidence type="ECO:0000256" key="2">
    <source>
        <dbReference type="SAM" id="MobiDB-lite"/>
    </source>
</evidence>
<feature type="compositionally biased region" description="Polar residues" evidence="2">
    <location>
        <begin position="223"/>
        <end position="244"/>
    </location>
</feature>
<feature type="region of interest" description="Disordered" evidence="2">
    <location>
        <begin position="2577"/>
        <end position="2617"/>
    </location>
</feature>
<feature type="compositionally biased region" description="Polar residues" evidence="2">
    <location>
        <begin position="2207"/>
        <end position="2229"/>
    </location>
</feature>
<dbReference type="RefSeq" id="XP_019912693.1">
    <property type="nucleotide sequence ID" value="XM_020057107.1"/>
</dbReference>
<dbReference type="GeneID" id="30907012"/>
<keyword evidence="4" id="KW-1185">Reference proteome</keyword>
<feature type="region of interest" description="Disordered" evidence="2">
    <location>
        <begin position="1084"/>
        <end position="1106"/>
    </location>
</feature>
<reference evidence="4" key="1">
    <citation type="submission" date="2016-06" db="EMBL/GenBank/DDBJ databases">
        <title>First high quality genome sequence of Plasmodium coatneyi using continuous long reads from single molecule, real-time sequencing.</title>
        <authorList>
            <person name="Chien J.-T."/>
            <person name="Pakala S.B."/>
            <person name="Geraldo J.A."/>
            <person name="Lapp S.A."/>
            <person name="Barnwell J.W."/>
            <person name="Kissinger J.C."/>
            <person name="Galinski M.R."/>
            <person name="Humphrey J.C."/>
        </authorList>
    </citation>
    <scope>NUCLEOTIDE SEQUENCE [LARGE SCALE GENOMIC DNA]</scope>
    <source>
        <strain evidence="4">Hackeri</strain>
    </source>
</reference>
<feature type="compositionally biased region" description="Polar residues" evidence="2">
    <location>
        <begin position="2577"/>
        <end position="2590"/>
    </location>
</feature>
<dbReference type="Proteomes" id="UP000092716">
    <property type="component" value="Chromosome 2"/>
</dbReference>
<name>A0A1B1DT83_9APIC</name>
<dbReference type="EMBL" id="CP016240">
    <property type="protein sequence ID" value="ANQ05998.1"/>
    <property type="molecule type" value="Genomic_DNA"/>
</dbReference>
<feature type="region of interest" description="Disordered" evidence="2">
    <location>
        <begin position="2197"/>
        <end position="2246"/>
    </location>
</feature>
<feature type="region of interest" description="Disordered" evidence="2">
    <location>
        <begin position="279"/>
        <end position="356"/>
    </location>
</feature>
<dbReference type="Pfam" id="PF05795">
    <property type="entry name" value="Plasmodium_Vir"/>
    <property type="match status" value="5"/>
</dbReference>
<dbReference type="VEuPathDB" id="PlasmoDB:PCOAH_00002920"/>
<dbReference type="KEGG" id="pcot:PCOAH_00002920"/>
<dbReference type="InterPro" id="IPR008780">
    <property type="entry name" value="Plasmodium_Vir"/>
</dbReference>
<sequence length="2625" mass="299279">HLYLHGPHPKSLPSETEFYDKFSVPSRGKCSCKNIWLGDVESALDGKLDGYGGFRNSGSMFMDAYCCAYKMKKDDSSHKDTPCYFFYYWLGDKFFMDKDNTNLEAFIAIIYKTLENAYPQYKCQIKYQNVDKFVFGLRKEVYDFFHNCDTIRDRTQDDRTKCSPAYSEYVDRITATYDAVDALCRRSPNDEYCNSFWTENKTSILDKLSNLKCESQTTDEKSATCSPTKTESANTHPSNLPSTTTTALSSIFGTLGATALPFLLYKYKPWSSWFGNHSSGYEGSSSRIKKRSNRQQQFDEITETSTMDFTGSSETSSTFDPTTVHSTAAYNTRQPSRGERRARAGTGTNNNTSDRQNISYQNIERILAYNNSPILDELDPNNLSSKKEFYDKFNSANGNDCNGSNNYPQQLEAKLQSDFSGCTQITADAKKIAHAYCSACEKKKTKTWGDKPCHFFYYWLGDKYGKNLNNNHKFSDLLSEIYHTIGTFSTENKCEVKYDDVFEKLLPQMKKVYDYYYENEKINDILLKNTPICDDKWLGYLSEVSLACEAIRPDCAERGKDSNSYCKDFNDTYKVPCALAEALNLYCTEATTLKGDTTYSSVRKKLEAQRKLAQKATEEAEEAKQTVQSQLNETVLQANKASTLSSAFGTLAALELPALLFLAYKYKPWSSWFGIHTSGNGGSRRSNRRRRSAGRDIDGLTEISTIGSTTEDASTVYGVKSVRKGRTNTPGRQIIGYQNMRRTRFAFLYNGLNFDNLPSKVTFYDEFENGNVENCTGECQAEVGKYELTSRGFSTYEDRIKKALGYIYKIYGTGKEPSKSEAYHFLYYWLGDLLSKSTTSSGDSGGPVTMICNTINKYCTKQDDGHGCGIPCSGEFRKDLFSNKKALFDFWYDYGALLTLLESSRFPNVEKCDTYYQNVKAAKDAMETHCNPEGNDDYCKNFWKHHKTDIEQKLSKLHSELSTARTRIKQEAQAALSKAEQDLNKATTTSTISSIFGTLATIGAPYLLYKYKPWSSWFGNHSSGSGRSTRKKRSNVERNLDDLRETSTLGYTDSSETSSTMFRKYSNLTDNICILSSASEQFEDRRDTSSDGMTITESGNRHNRRHTTETISHLRHINSIPSTGVENFKASEPGVRVYISQYLQTHYILAVFPPHLLNLPSKTDFYNKFDVPGKVECKCKDIWPDQWGKDLQRKLNRNLEIVGTDEMVLDAYCCAHKLKKEQSQSSGDPCLFFYYWMEDKFHSHTDNRKLRDFMREIYETLKVAPYNHECKVIYQCNIDKSLFGYIKEVYDFSYNYSTIETNAEHYRSAHLTEYSRYLGKIRTACLVARAQCKENENDPYCTWFNEKEGKEEYYCNRKKLLELENGKPNPNPNQAGSSGSFSDEDEVCKLENLPSKLGYSRFDGGVASSMESEIWNKEGEIENKLKPVLTKYGNMQQHIDNIAKAWCYLVNIAVEGAAGKKEVKGPVYYLFYYWLGDKVWSSDRNGTPFPDVMTEIYFPLQTVFHGIDRGPICTEDIDQIKFNQMKKVFDYYYDHGTIKDCIHKSQISGLNCAQVYSDYLQEAADVYGKMKQYCEQPGSSRKICCKHFNEISNQIDGSNIPEPSELKYKLELLQQTIVSEAETISPTSTPTGPIVSSTLGTLIGLPIIVYLLYKNALCMQQNVLQNHSLLDLLLQIFQFLLKLFLMHIPEFSTFNFPGKVPSNTDFYNKFWTASKDHCGCKDIWPEKWGSDLKGKLREGDWLKSSKEMIMNAYCCAHKLKGKEQFDDAPCHFFYYWVGENFLKSTGNRDLGDFMKEIYETLKKAPYNHKCKIEYDADVNWDLFKQMKEVYDFFYDYSTIRSNAHQYDTKDGSEYSKYLRRISGACIVAKAQCPYKGDHPYCAWYNEKKEDYCGKELSELRTKPKPNPDSNQECNWEELPSEERYKKFDEPEKYTVEDTPQCKKETAENYLSNALSNYGSIKDHISNIAKAWCYVAGGAEEKKGGKERELKNDLYYLFYYWVGDKVWNTESTKTSFPKVMDAIYQKLWAVLSGISCGLIEKDIDESTFGNMRKVFDYSLNYTTIRGCVQTSPPPGSKYIEECAKYVEEVAEAYSAMEQYCAQHVQPRKTCCRHFEEMFKENGDSTIRKPSELKSELDSLQKTTLTQAEIISSTTTSNTPAVASSTIALIGIPALAFYLYKHNRLPSWIHGFLGNNNSRNGRKRRTAMGRNSGTRMENFTEYSTEGSSTIGPTGYSTTNSTSNLSTDSSTIYDRLHRRGGTNNNARGHARNVVFPIVLEYIIESKLGSTEDCDDDCTKNMKNTVLNDGSSIKHYKGEVVHASCYVSKKYTSGGTHKNEWCHFLYYWIGYKLYHHTTPGQIKSPLNYICKLITQTYGNKGCTLICPDNIDQTIFGQMKEVFDYSYDYKTVRGELLKDGSHCEGEWSSYRDKIFSACDAISKHCQNSTYAGDPYCKKFKDKYDQYCDTVKLSKEKCKLQSQLTSVQEEKARAEQAQKLALSEKQAISTKLNNAIHQANKASSLSSAFGTLAALELPALLFLAYKYKPWSSWFGNNFSGNGRSGRNKRSNIQRNFDNLTETSTVDFTGSSETSSTIDDHSTVRPSAYIGQPGGRTNNNAGGLGMVGYQNM</sequence>
<evidence type="ECO:0000313" key="4">
    <source>
        <dbReference type="Proteomes" id="UP000092716"/>
    </source>
</evidence>